<dbReference type="InterPro" id="IPR036250">
    <property type="entry name" value="AcylCo_DH-like_C"/>
</dbReference>
<evidence type="ECO:0000259" key="8">
    <source>
        <dbReference type="Pfam" id="PF12806"/>
    </source>
</evidence>
<evidence type="ECO:0000256" key="4">
    <source>
        <dbReference type="ARBA" id="ARBA00022827"/>
    </source>
</evidence>
<dbReference type="InterPro" id="IPR025878">
    <property type="entry name" value="Acyl-CoA_dh-like_C_dom"/>
</dbReference>
<feature type="domain" description="Acetyl-CoA dehydrogenase-like C-terminal" evidence="8">
    <location>
        <begin position="458"/>
        <end position="569"/>
    </location>
</feature>
<dbReference type="InterPro" id="IPR046373">
    <property type="entry name" value="Acyl-CoA_Oxase/DH_mid-dom_sf"/>
</dbReference>
<dbReference type="Gene3D" id="2.40.110.10">
    <property type="entry name" value="Butyryl-CoA Dehydrogenase, subunit A, domain 2"/>
    <property type="match status" value="1"/>
</dbReference>
<dbReference type="InterPro" id="IPR037069">
    <property type="entry name" value="AcylCoA_DH/ox_N_sf"/>
</dbReference>
<dbReference type="Proteomes" id="UP000195221">
    <property type="component" value="Unassembled WGS sequence"/>
</dbReference>
<dbReference type="Pfam" id="PF02770">
    <property type="entry name" value="Acyl-CoA_dh_M"/>
    <property type="match status" value="1"/>
</dbReference>
<organism evidence="9 10">
    <name type="scientific">Caballeronia sordidicola</name>
    <name type="common">Burkholderia sordidicola</name>
    <dbReference type="NCBI Taxonomy" id="196367"/>
    <lineage>
        <taxon>Bacteria</taxon>
        <taxon>Pseudomonadati</taxon>
        <taxon>Pseudomonadota</taxon>
        <taxon>Betaproteobacteria</taxon>
        <taxon>Burkholderiales</taxon>
        <taxon>Burkholderiaceae</taxon>
        <taxon>Caballeronia</taxon>
    </lineage>
</organism>
<dbReference type="Pfam" id="PF12806">
    <property type="entry name" value="Acyl-CoA_dh_C"/>
    <property type="match status" value="1"/>
</dbReference>
<protein>
    <submittedName>
        <fullName evidence="9">Acyl-CoA dehydrogenase</fullName>
    </submittedName>
</protein>
<dbReference type="InterPro" id="IPR009100">
    <property type="entry name" value="AcylCoA_DH/oxidase_NM_dom_sf"/>
</dbReference>
<dbReference type="SUPFAM" id="SSF47203">
    <property type="entry name" value="Acyl-CoA dehydrogenase C-terminal domain-like"/>
    <property type="match status" value="1"/>
</dbReference>
<dbReference type="Gene3D" id="1.20.140.10">
    <property type="entry name" value="Butyryl-CoA Dehydrogenase, subunit A, domain 3"/>
    <property type="match status" value="1"/>
</dbReference>
<feature type="domain" description="Acyl-CoA dehydrogenase/oxidase C-terminal" evidence="5">
    <location>
        <begin position="282"/>
        <end position="439"/>
    </location>
</feature>
<dbReference type="GO" id="GO:0016627">
    <property type="term" value="F:oxidoreductase activity, acting on the CH-CH group of donors"/>
    <property type="evidence" value="ECO:0007669"/>
    <property type="project" value="InterPro"/>
</dbReference>
<dbReference type="InterPro" id="IPR013786">
    <property type="entry name" value="AcylCoA_DH/ox_N"/>
</dbReference>
<feature type="domain" description="Acyl-CoA dehydrogenase/oxidase N-terminal" evidence="7">
    <location>
        <begin position="77"/>
        <end position="145"/>
    </location>
</feature>
<evidence type="ECO:0000259" key="5">
    <source>
        <dbReference type="Pfam" id="PF00441"/>
    </source>
</evidence>
<dbReference type="PANTHER" id="PTHR42803:SF3">
    <property type="entry name" value="ACYL-COA DEHYDROGENASE-RELATED"/>
    <property type="match status" value="1"/>
</dbReference>
<dbReference type="SUPFAM" id="SSF56645">
    <property type="entry name" value="Acyl-CoA dehydrogenase NM domain-like"/>
    <property type="match status" value="1"/>
</dbReference>
<proteinExistence type="inferred from homology"/>
<name>A0A242N6I3_CABSO</name>
<keyword evidence="4" id="KW-0274">FAD</keyword>
<evidence type="ECO:0000256" key="2">
    <source>
        <dbReference type="ARBA" id="ARBA00009347"/>
    </source>
</evidence>
<evidence type="ECO:0000313" key="10">
    <source>
        <dbReference type="Proteomes" id="UP000195221"/>
    </source>
</evidence>
<keyword evidence="3" id="KW-0285">Flavoprotein</keyword>
<evidence type="ECO:0000256" key="3">
    <source>
        <dbReference type="ARBA" id="ARBA00022630"/>
    </source>
</evidence>
<evidence type="ECO:0000259" key="7">
    <source>
        <dbReference type="Pfam" id="PF02771"/>
    </source>
</evidence>
<dbReference type="Gene3D" id="1.10.540.10">
    <property type="entry name" value="Acyl-CoA dehydrogenase/oxidase, N-terminal domain"/>
    <property type="match status" value="1"/>
</dbReference>
<dbReference type="Pfam" id="PF00441">
    <property type="entry name" value="Acyl-CoA_dh_1"/>
    <property type="match status" value="1"/>
</dbReference>
<dbReference type="InterPro" id="IPR009075">
    <property type="entry name" value="AcylCo_DH/oxidase_C"/>
</dbReference>
<dbReference type="Pfam" id="PF02771">
    <property type="entry name" value="Acyl-CoA_dh_N"/>
    <property type="match status" value="1"/>
</dbReference>
<comment type="caution">
    <text evidence="9">The sequence shown here is derived from an EMBL/GenBank/DDBJ whole genome shotgun (WGS) entry which is preliminary data.</text>
</comment>
<evidence type="ECO:0000256" key="1">
    <source>
        <dbReference type="ARBA" id="ARBA00001974"/>
    </source>
</evidence>
<sequence>MSAGADILPSPELLSFQLFDWLKIGGDEERETLLAMIDVAQRLAIDAFLPHSRQSDIDEPRLDADGVHILPAIGVALSGYAELGLFGASFPENLGGLGLSFAETLALYSTFSAANVSTAGYTMLTVANARVIATFGTPAQIERFALPEIEGRWFGTMCLSEPQAGSSLGDIRTRAVPNGEDELGPRYRLTGNKMWISGGDQDASENIVHLVLAKIASDDGSLPGGSKGISLFIVPKLLPDGSRNDVAVAGLNHKMGYRGTSNCLLNFGENGGAIGWRVGAPGQGLQQMFLMMNEARISVGLSAAALAYRGYRQSLRYAQERSQGRLIGTKGGAPVAIIDHPDVRRMLLQQKAYAEGALAICLYCAHLLDQDSEDGEALLALLTPIAKSWPSEFGVIANDIAIQVHGGYGYTRDFDVEQLWRDNRLNPIHEGTTGIQAIDLLGRKLLLSDGHALRLLRARIAATAQAAEVDSAFAPFAAPLLAYWEEIERTIDGLRGRDPEAFDDATLFLRAFGHGVIAWLWLDQAVAGAARRDTAFRAGLGYACRYFFESELPQGLSWLLIVAGHSSLVRSMPVEAFA</sequence>
<dbReference type="AlphaFoldDB" id="A0A242N6I3"/>
<gene>
    <name evidence="9" type="ORF">PAMC26577_02510</name>
</gene>
<comment type="cofactor">
    <cofactor evidence="1">
        <name>FAD</name>
        <dbReference type="ChEBI" id="CHEBI:57692"/>
    </cofactor>
</comment>
<dbReference type="RefSeq" id="WP_075359921.1">
    <property type="nucleotide sequence ID" value="NZ_MSRG01000082.1"/>
</dbReference>
<reference evidence="9 10" key="1">
    <citation type="submission" date="2017-03" db="EMBL/GenBank/DDBJ databases">
        <title>Genome analysis of strain PAMC 26577.</title>
        <authorList>
            <person name="Oh H.-M."/>
            <person name="Yang J.-A."/>
        </authorList>
    </citation>
    <scope>NUCLEOTIDE SEQUENCE [LARGE SCALE GENOMIC DNA]</scope>
    <source>
        <strain evidence="9 10">PAMC 26577</strain>
    </source>
</reference>
<dbReference type="GO" id="GO:0050660">
    <property type="term" value="F:flavin adenine dinucleotide binding"/>
    <property type="evidence" value="ECO:0007669"/>
    <property type="project" value="InterPro"/>
</dbReference>
<dbReference type="PANTHER" id="PTHR42803">
    <property type="entry name" value="ACYL-COA DEHYDROGENASE"/>
    <property type="match status" value="1"/>
</dbReference>
<feature type="domain" description="Acyl-CoA oxidase/dehydrogenase middle" evidence="6">
    <location>
        <begin position="157"/>
        <end position="267"/>
    </location>
</feature>
<dbReference type="InterPro" id="IPR006091">
    <property type="entry name" value="Acyl-CoA_Oxase/DH_mid-dom"/>
</dbReference>
<evidence type="ECO:0000313" key="9">
    <source>
        <dbReference type="EMBL" id="OTP79034.1"/>
    </source>
</evidence>
<dbReference type="InterPro" id="IPR052166">
    <property type="entry name" value="Diverse_Acyl-CoA_DH"/>
</dbReference>
<comment type="similarity">
    <text evidence="2">Belongs to the acyl-CoA dehydrogenase family.</text>
</comment>
<evidence type="ECO:0000259" key="6">
    <source>
        <dbReference type="Pfam" id="PF02770"/>
    </source>
</evidence>
<accession>A0A242N6I3</accession>
<dbReference type="EMBL" id="NBTZ01000016">
    <property type="protein sequence ID" value="OTP79034.1"/>
    <property type="molecule type" value="Genomic_DNA"/>
</dbReference>